<dbReference type="AlphaFoldDB" id="A0A917VMF6"/>
<dbReference type="Proteomes" id="UP000645217">
    <property type="component" value="Unassembled WGS sequence"/>
</dbReference>
<sequence>MQDYVTSLISRDIDSERAAAASFIAEILDRDGVWLDELEAR</sequence>
<comment type="caution">
    <text evidence="1">The sequence shown here is derived from an EMBL/GenBank/DDBJ whole genome shotgun (WGS) entry which is preliminary data.</text>
</comment>
<name>A0A917VMF6_9ACTN</name>
<dbReference type="RefSeq" id="WP_268241571.1">
    <property type="nucleotide sequence ID" value="NZ_BMNT01000023.1"/>
</dbReference>
<keyword evidence="2" id="KW-1185">Reference proteome</keyword>
<reference evidence="1" key="1">
    <citation type="journal article" date="2014" name="Int. J. Syst. Evol. Microbiol.">
        <title>Complete genome sequence of Corynebacterium casei LMG S-19264T (=DSM 44701T), isolated from a smear-ripened cheese.</title>
        <authorList>
            <consortium name="US DOE Joint Genome Institute (JGI-PGF)"/>
            <person name="Walter F."/>
            <person name="Albersmeier A."/>
            <person name="Kalinowski J."/>
            <person name="Ruckert C."/>
        </authorList>
    </citation>
    <scope>NUCLEOTIDE SEQUENCE</scope>
    <source>
        <strain evidence="1">JCM 13064</strain>
    </source>
</reference>
<protein>
    <submittedName>
        <fullName evidence="1">Uncharacterized protein</fullName>
    </submittedName>
</protein>
<evidence type="ECO:0000313" key="1">
    <source>
        <dbReference type="EMBL" id="GGK95750.1"/>
    </source>
</evidence>
<reference evidence="1" key="2">
    <citation type="submission" date="2020-09" db="EMBL/GenBank/DDBJ databases">
        <authorList>
            <person name="Sun Q."/>
            <person name="Ohkuma M."/>
        </authorList>
    </citation>
    <scope>NUCLEOTIDE SEQUENCE</scope>
    <source>
        <strain evidence="1">JCM 13064</strain>
    </source>
</reference>
<evidence type="ECO:0000313" key="2">
    <source>
        <dbReference type="Proteomes" id="UP000645217"/>
    </source>
</evidence>
<dbReference type="EMBL" id="BMNT01000023">
    <property type="protein sequence ID" value="GGK95750.1"/>
    <property type="molecule type" value="Genomic_DNA"/>
</dbReference>
<organism evidence="1 2">
    <name type="scientific">Sphaerisporangium melleum</name>
    <dbReference type="NCBI Taxonomy" id="321316"/>
    <lineage>
        <taxon>Bacteria</taxon>
        <taxon>Bacillati</taxon>
        <taxon>Actinomycetota</taxon>
        <taxon>Actinomycetes</taxon>
        <taxon>Streptosporangiales</taxon>
        <taxon>Streptosporangiaceae</taxon>
        <taxon>Sphaerisporangium</taxon>
    </lineage>
</organism>
<proteinExistence type="predicted"/>
<gene>
    <name evidence="1" type="ORF">GCM10007964_42600</name>
</gene>
<accession>A0A917VMF6</accession>